<accession>A0A517ICJ0</accession>
<dbReference type="Proteomes" id="UP000317713">
    <property type="component" value="Chromosome"/>
</dbReference>
<dbReference type="InterPro" id="IPR029046">
    <property type="entry name" value="LolA/LolB/LppX"/>
</dbReference>
<evidence type="ECO:0000259" key="2">
    <source>
        <dbReference type="Pfam" id="PF17131"/>
    </source>
</evidence>
<sequence length="359" mass="40391">MKIYKWMVGGSLLASLLLSGCGDGQTFSSDDVVTKMMERNKAVGSYYAEGIMNEYTGEKKVNGTSFAEWYDTNTGKRRFELKTNNNVVRGVNDGKQVITYDEAQKTALSVEMPNQGVFGSGTPKEQLIAMLEKVKSSHQIEVIGEEKVNGFDTHHLKATARDKGSLFGDMELWVDQKTWQVVKSSATTGESKMNVEYTKIELSPSFDDKTFVLDLPPDIKVTPIEDLNPAKKVTVEEAQAAMKAPFLYWEGTEFLLKGIDLNEWKGELNRNELTLNYMKGELPYFSLSVFPTPKANGSTEMGGEKAIKVRGLTGSYMEEIRCITWDEKGLRYTALILHPDLTLDEMLMLTEKMEWSDKR</sequence>
<proteinExistence type="predicted"/>
<dbReference type="PANTHER" id="PTHR37507">
    <property type="entry name" value="SPORULATION PROTEIN YDCC"/>
    <property type="match status" value="1"/>
</dbReference>
<dbReference type="Pfam" id="PF17131">
    <property type="entry name" value="LolA_like"/>
    <property type="match status" value="1"/>
</dbReference>
<dbReference type="EMBL" id="CP042161">
    <property type="protein sequence ID" value="QDS36616.1"/>
    <property type="molecule type" value="Genomic_DNA"/>
</dbReference>
<feature type="signal peptide" evidence="1">
    <location>
        <begin position="1"/>
        <end position="20"/>
    </location>
</feature>
<organism evidence="3 4">
    <name type="scientific">Brevibacillus brevis</name>
    <name type="common">Bacillus brevis</name>
    <dbReference type="NCBI Taxonomy" id="1393"/>
    <lineage>
        <taxon>Bacteria</taxon>
        <taxon>Bacillati</taxon>
        <taxon>Bacillota</taxon>
        <taxon>Bacilli</taxon>
        <taxon>Bacillales</taxon>
        <taxon>Paenibacillaceae</taxon>
        <taxon>Brevibacillus</taxon>
    </lineage>
</organism>
<feature type="domain" description="Uncharacterized protein TP-0789" evidence="2">
    <location>
        <begin position="114"/>
        <end position="188"/>
    </location>
</feature>
<evidence type="ECO:0000256" key="1">
    <source>
        <dbReference type="SAM" id="SignalP"/>
    </source>
</evidence>
<reference evidence="3 4" key="1">
    <citation type="submission" date="2019-07" db="EMBL/GenBank/DDBJ databases">
        <title>Characterization of Brevibacillus brevis HK544, as a potential biocontrol agent.</title>
        <authorList>
            <person name="Kim H."/>
        </authorList>
    </citation>
    <scope>NUCLEOTIDE SEQUENCE [LARGE SCALE GENOMIC DNA]</scope>
    <source>
        <strain evidence="3 4">HK544</strain>
    </source>
</reference>
<dbReference type="Gene3D" id="2.50.20.10">
    <property type="entry name" value="Lipoprotein localisation LolA/LolB/LppX"/>
    <property type="match status" value="1"/>
</dbReference>
<name>A0A517ICJ0_BREBE</name>
<dbReference type="PROSITE" id="PS51257">
    <property type="entry name" value="PROKAR_LIPOPROTEIN"/>
    <property type="match status" value="1"/>
</dbReference>
<keyword evidence="3" id="KW-0449">Lipoprotein</keyword>
<evidence type="ECO:0000313" key="4">
    <source>
        <dbReference type="Proteomes" id="UP000317713"/>
    </source>
</evidence>
<dbReference type="SUPFAM" id="SSF89392">
    <property type="entry name" value="Prokaryotic lipoproteins and lipoprotein localization factors"/>
    <property type="match status" value="1"/>
</dbReference>
<dbReference type="PANTHER" id="PTHR37507:SF2">
    <property type="entry name" value="SPORULATION PROTEIN YDCC"/>
    <property type="match status" value="1"/>
</dbReference>
<dbReference type="InterPro" id="IPR033399">
    <property type="entry name" value="TP_0789-like"/>
</dbReference>
<dbReference type="RefSeq" id="WP_144618158.1">
    <property type="nucleotide sequence ID" value="NZ_CP042161.1"/>
</dbReference>
<dbReference type="AlphaFoldDB" id="A0A517ICJ0"/>
<keyword evidence="1" id="KW-0732">Signal</keyword>
<protein>
    <submittedName>
        <fullName evidence="3">Outer membrane lipoprotein-sorting protein</fullName>
    </submittedName>
</protein>
<gene>
    <name evidence="3" type="ORF">FPS98_22945</name>
</gene>
<evidence type="ECO:0000313" key="3">
    <source>
        <dbReference type="EMBL" id="QDS36616.1"/>
    </source>
</evidence>
<dbReference type="InterPro" id="IPR052944">
    <property type="entry name" value="Sporulation_related"/>
</dbReference>
<feature type="chain" id="PRO_5039650096" evidence="1">
    <location>
        <begin position="21"/>
        <end position="359"/>
    </location>
</feature>